<dbReference type="SUPFAM" id="SSF51735">
    <property type="entry name" value="NAD(P)-binding Rossmann-fold domains"/>
    <property type="match status" value="1"/>
</dbReference>
<evidence type="ECO:0000313" key="5">
    <source>
        <dbReference type="EMBL" id="KAK7203094.1"/>
    </source>
</evidence>
<keyword evidence="4" id="KW-1133">Transmembrane helix</keyword>
<proteinExistence type="inferred from homology"/>
<dbReference type="CDD" id="cd05339">
    <property type="entry name" value="17beta-HSDXI-like_SDR_c"/>
    <property type="match status" value="1"/>
</dbReference>
<name>A0ABR1EZR1_9ASCO</name>
<comment type="similarity">
    <text evidence="1 3">Belongs to the short-chain dehydrogenases/reductases (SDR) family.</text>
</comment>
<reference evidence="5 6" key="1">
    <citation type="submission" date="2024-03" db="EMBL/GenBank/DDBJ databases">
        <title>Genome-scale model development and genomic sequencing of the oleaginous clade Lipomyces.</title>
        <authorList>
            <consortium name="Lawrence Berkeley National Laboratory"/>
            <person name="Czajka J.J."/>
            <person name="Han Y."/>
            <person name="Kim J."/>
            <person name="Mondo S.J."/>
            <person name="Hofstad B.A."/>
            <person name="Robles A."/>
            <person name="Haridas S."/>
            <person name="Riley R."/>
            <person name="LaButti K."/>
            <person name="Pangilinan J."/>
            <person name="Andreopoulos W."/>
            <person name="Lipzen A."/>
            <person name="Yan J."/>
            <person name="Wang M."/>
            <person name="Ng V."/>
            <person name="Grigoriev I.V."/>
            <person name="Spatafora J.W."/>
            <person name="Magnuson J.K."/>
            <person name="Baker S.E."/>
            <person name="Pomraning K.R."/>
        </authorList>
    </citation>
    <scope>NUCLEOTIDE SEQUENCE [LARGE SCALE GENOMIC DNA]</scope>
    <source>
        <strain evidence="5 6">Phaff 52-87</strain>
    </source>
</reference>
<evidence type="ECO:0000256" key="1">
    <source>
        <dbReference type="ARBA" id="ARBA00006484"/>
    </source>
</evidence>
<feature type="transmembrane region" description="Helical" evidence="4">
    <location>
        <begin position="156"/>
        <end position="177"/>
    </location>
</feature>
<protein>
    <recommendedName>
        <fullName evidence="7">Short-chain dehydrogenase</fullName>
    </recommendedName>
</protein>
<dbReference type="PRINTS" id="PR00080">
    <property type="entry name" value="SDRFAMILY"/>
</dbReference>
<keyword evidence="4" id="KW-0812">Transmembrane</keyword>
<dbReference type="GeneID" id="90040944"/>
<keyword evidence="6" id="KW-1185">Reference proteome</keyword>
<dbReference type="Pfam" id="PF00106">
    <property type="entry name" value="adh_short"/>
    <property type="match status" value="1"/>
</dbReference>
<dbReference type="PANTHER" id="PTHR24322:SF736">
    <property type="entry name" value="RETINOL DEHYDROGENASE 10"/>
    <property type="match status" value="1"/>
</dbReference>
<comment type="caution">
    <text evidence="5">The sequence shown here is derived from an EMBL/GenBank/DDBJ whole genome shotgun (WGS) entry which is preliminary data.</text>
</comment>
<dbReference type="InterPro" id="IPR002347">
    <property type="entry name" value="SDR_fam"/>
</dbReference>
<sequence>MRILDHILSRLGGYSTAGIYNALRGYDEDYLDPELDIALVTGGSNGLGANLVKRLRARRIPVVVLDIETPESPTDGVYYIKCDISSREQVLDAAQVIKSEIGDVTIVINNAAIAQGKTILDLTYEEIESCLNVNLVSQFYTVKAFLPGMLKMRRGYFVIVASVIAYIGPAKLSAYAASKSGLLGLYESLTYEVGPNADNESGVHTLLITQGQMATDLFAGVSNPHSFAASVLDSSEVADRIMLALSRKEQGRVMMPAYARLIPVMRLLPRSVVSAFRYWSDVDRGMDTFLGQKPNGDAAGAE</sequence>
<evidence type="ECO:0000313" key="6">
    <source>
        <dbReference type="Proteomes" id="UP001498771"/>
    </source>
</evidence>
<evidence type="ECO:0008006" key="7">
    <source>
        <dbReference type="Google" id="ProtNLM"/>
    </source>
</evidence>
<evidence type="ECO:0000256" key="3">
    <source>
        <dbReference type="RuleBase" id="RU000363"/>
    </source>
</evidence>
<keyword evidence="4" id="KW-0472">Membrane</keyword>
<organism evidence="5 6">
    <name type="scientific">Myxozyma melibiosi</name>
    <dbReference type="NCBI Taxonomy" id="54550"/>
    <lineage>
        <taxon>Eukaryota</taxon>
        <taxon>Fungi</taxon>
        <taxon>Dikarya</taxon>
        <taxon>Ascomycota</taxon>
        <taxon>Saccharomycotina</taxon>
        <taxon>Lipomycetes</taxon>
        <taxon>Lipomycetales</taxon>
        <taxon>Lipomycetaceae</taxon>
        <taxon>Myxozyma</taxon>
    </lineage>
</organism>
<gene>
    <name evidence="5" type="ORF">BZA70DRAFT_81359</name>
</gene>
<dbReference type="Proteomes" id="UP001498771">
    <property type="component" value="Unassembled WGS sequence"/>
</dbReference>
<evidence type="ECO:0000256" key="2">
    <source>
        <dbReference type="ARBA" id="ARBA00023002"/>
    </source>
</evidence>
<dbReference type="Gene3D" id="3.40.50.720">
    <property type="entry name" value="NAD(P)-binding Rossmann-like Domain"/>
    <property type="match status" value="1"/>
</dbReference>
<evidence type="ECO:0000256" key="4">
    <source>
        <dbReference type="SAM" id="Phobius"/>
    </source>
</evidence>
<dbReference type="PANTHER" id="PTHR24322">
    <property type="entry name" value="PKSB"/>
    <property type="match status" value="1"/>
</dbReference>
<accession>A0ABR1EZR1</accession>
<dbReference type="PRINTS" id="PR00081">
    <property type="entry name" value="GDHRDH"/>
</dbReference>
<dbReference type="RefSeq" id="XP_064766127.1">
    <property type="nucleotide sequence ID" value="XM_064915432.1"/>
</dbReference>
<keyword evidence="2" id="KW-0560">Oxidoreductase</keyword>
<dbReference type="EMBL" id="JBBJBU010000013">
    <property type="protein sequence ID" value="KAK7203094.1"/>
    <property type="molecule type" value="Genomic_DNA"/>
</dbReference>
<dbReference type="InterPro" id="IPR036291">
    <property type="entry name" value="NAD(P)-bd_dom_sf"/>
</dbReference>